<sequence length="126" mass="13607">MGISHCSCLFFSTSCAGHSLNCSITTDGGSFIKIKAIGLFSVCRPNSQLLDCYSFHSISSIKSWLLTAYPSFPSHSSFLPSHEHLFSTFSVMNGKLLCWVMSVIAIGVDRRNDGSQGLSTPPAPLL</sequence>
<dbReference type="Proteomes" id="UP000527355">
    <property type="component" value="Unassembled WGS sequence"/>
</dbReference>
<evidence type="ECO:0000313" key="1">
    <source>
        <dbReference type="EMBL" id="KAF6324894.1"/>
    </source>
</evidence>
<evidence type="ECO:0000313" key="2">
    <source>
        <dbReference type="Proteomes" id="UP000527355"/>
    </source>
</evidence>
<organism evidence="1 2">
    <name type="scientific">Myotis myotis</name>
    <name type="common">Greater mouse-eared bat</name>
    <name type="synonym">Vespertilio myotis</name>
    <dbReference type="NCBI Taxonomy" id="51298"/>
    <lineage>
        <taxon>Eukaryota</taxon>
        <taxon>Metazoa</taxon>
        <taxon>Chordata</taxon>
        <taxon>Craniata</taxon>
        <taxon>Vertebrata</taxon>
        <taxon>Euteleostomi</taxon>
        <taxon>Mammalia</taxon>
        <taxon>Eutheria</taxon>
        <taxon>Laurasiatheria</taxon>
        <taxon>Chiroptera</taxon>
        <taxon>Yangochiroptera</taxon>
        <taxon>Vespertilionidae</taxon>
        <taxon>Myotis</taxon>
    </lineage>
</organism>
<accession>A0A7J7VIA4</accession>
<name>A0A7J7VIA4_MYOMY</name>
<protein>
    <submittedName>
        <fullName evidence="1">Uncharacterized protein</fullName>
    </submittedName>
</protein>
<reference evidence="1 2" key="1">
    <citation type="journal article" date="2020" name="Nature">
        <title>Six reference-quality genomes reveal evolution of bat adaptations.</title>
        <authorList>
            <person name="Jebb D."/>
            <person name="Huang Z."/>
            <person name="Pippel M."/>
            <person name="Hughes G.M."/>
            <person name="Lavrichenko K."/>
            <person name="Devanna P."/>
            <person name="Winkler S."/>
            <person name="Jermiin L.S."/>
            <person name="Skirmuntt E.C."/>
            <person name="Katzourakis A."/>
            <person name="Burkitt-Gray L."/>
            <person name="Ray D.A."/>
            <person name="Sullivan K.A.M."/>
            <person name="Roscito J.G."/>
            <person name="Kirilenko B.M."/>
            <person name="Davalos L.M."/>
            <person name="Corthals A.P."/>
            <person name="Power M.L."/>
            <person name="Jones G."/>
            <person name="Ransome R.D."/>
            <person name="Dechmann D.K.N."/>
            <person name="Locatelli A.G."/>
            <person name="Puechmaille S.J."/>
            <person name="Fedrigo O."/>
            <person name="Jarvis E.D."/>
            <person name="Hiller M."/>
            <person name="Vernes S.C."/>
            <person name="Myers E.W."/>
            <person name="Teeling E.C."/>
        </authorList>
    </citation>
    <scope>NUCLEOTIDE SEQUENCE [LARGE SCALE GENOMIC DNA]</scope>
    <source>
        <strain evidence="1">MMyoMyo1</strain>
        <tissue evidence="1">Flight muscle</tissue>
    </source>
</reference>
<gene>
    <name evidence="1" type="ORF">mMyoMyo1_008345</name>
</gene>
<comment type="caution">
    <text evidence="1">The sequence shown here is derived from an EMBL/GenBank/DDBJ whole genome shotgun (WGS) entry which is preliminary data.</text>
</comment>
<dbReference type="AlphaFoldDB" id="A0A7J7VIA4"/>
<keyword evidence="2" id="KW-1185">Reference proteome</keyword>
<dbReference type="EMBL" id="JABWUV010000010">
    <property type="protein sequence ID" value="KAF6324894.1"/>
    <property type="molecule type" value="Genomic_DNA"/>
</dbReference>
<proteinExistence type="predicted"/>